<dbReference type="PROSITE" id="PS50217">
    <property type="entry name" value="BZIP"/>
    <property type="match status" value="1"/>
</dbReference>
<dbReference type="InterPro" id="IPR004827">
    <property type="entry name" value="bZIP"/>
</dbReference>
<dbReference type="CDD" id="cd14695">
    <property type="entry name" value="bZIP_HLF"/>
    <property type="match status" value="1"/>
</dbReference>
<evidence type="ECO:0000313" key="8">
    <source>
        <dbReference type="EMBL" id="KAJ6645479.1"/>
    </source>
</evidence>
<keyword evidence="5" id="KW-0804">Transcription</keyword>
<dbReference type="OrthoDB" id="6022300at2759"/>
<sequence length="221" mass="25296">MCNGPLHRPNGLADPFSTFHFLRTYNRLLGPSDLSRYYNMAVMKDSKDRKFPLPSKPADILLQSTSSPMTHLLNPTYSTEVESLNNSTYTSQSPSRTVSSTTCAISPTSTIVDETMEQNFLLRESGSLESYQSMMNRRQRGEKRPIPNEQKDEKYFERRKRNNEAAKKSRDARKIREDRIAFQAAVLEQENAILRAQVVSLRDENSTLRHLLCTRGTSIPM</sequence>
<dbReference type="AlphaFoldDB" id="A0A9Q0N8B0"/>
<keyword evidence="4" id="KW-0238">DNA-binding</keyword>
<comment type="subcellular location">
    <subcellularLocation>
        <location evidence="1">Nucleus</location>
    </subcellularLocation>
</comment>
<dbReference type="Pfam" id="PF07716">
    <property type="entry name" value="bZIP_2"/>
    <property type="match status" value="1"/>
</dbReference>
<evidence type="ECO:0000256" key="3">
    <source>
        <dbReference type="ARBA" id="ARBA00023015"/>
    </source>
</evidence>
<dbReference type="Proteomes" id="UP001151699">
    <property type="component" value="Chromosome A"/>
</dbReference>
<name>A0A9Q0N8B0_9DIPT</name>
<dbReference type="SMART" id="SM00338">
    <property type="entry name" value="BRLZ"/>
    <property type="match status" value="1"/>
</dbReference>
<dbReference type="FunFam" id="1.20.5.170:FF:000025">
    <property type="entry name" value="nuclear factor interleukin-3-regulated protein-like"/>
    <property type="match status" value="1"/>
</dbReference>
<dbReference type="GO" id="GO:0000978">
    <property type="term" value="F:RNA polymerase II cis-regulatory region sequence-specific DNA binding"/>
    <property type="evidence" value="ECO:0007669"/>
    <property type="project" value="TreeGrafter"/>
</dbReference>
<comment type="caution">
    <text evidence="8">The sequence shown here is derived from an EMBL/GenBank/DDBJ whole genome shotgun (WGS) entry which is preliminary data.</text>
</comment>
<accession>A0A9Q0N8B0</accession>
<dbReference type="InterPro" id="IPR040223">
    <property type="entry name" value="PAR_bZIP"/>
</dbReference>
<protein>
    <submittedName>
        <fullName evidence="8">D site-binding protein</fullName>
    </submittedName>
</protein>
<dbReference type="SUPFAM" id="SSF57959">
    <property type="entry name" value="Leucine zipper domain"/>
    <property type="match status" value="1"/>
</dbReference>
<organism evidence="8 9">
    <name type="scientific">Pseudolycoriella hygida</name>
    <dbReference type="NCBI Taxonomy" id="35572"/>
    <lineage>
        <taxon>Eukaryota</taxon>
        <taxon>Metazoa</taxon>
        <taxon>Ecdysozoa</taxon>
        <taxon>Arthropoda</taxon>
        <taxon>Hexapoda</taxon>
        <taxon>Insecta</taxon>
        <taxon>Pterygota</taxon>
        <taxon>Neoptera</taxon>
        <taxon>Endopterygota</taxon>
        <taxon>Diptera</taxon>
        <taxon>Nematocera</taxon>
        <taxon>Sciaroidea</taxon>
        <taxon>Sciaridae</taxon>
        <taxon>Pseudolycoriella</taxon>
    </lineage>
</organism>
<feature type="domain" description="BZIP" evidence="7">
    <location>
        <begin position="152"/>
        <end position="212"/>
    </location>
</feature>
<dbReference type="Gene3D" id="1.20.5.170">
    <property type="match status" value="1"/>
</dbReference>
<evidence type="ECO:0000313" key="9">
    <source>
        <dbReference type="Proteomes" id="UP001151699"/>
    </source>
</evidence>
<keyword evidence="3" id="KW-0805">Transcription regulation</keyword>
<evidence type="ECO:0000259" key="7">
    <source>
        <dbReference type="PROSITE" id="PS50217"/>
    </source>
</evidence>
<keyword evidence="9" id="KW-1185">Reference proteome</keyword>
<comment type="similarity">
    <text evidence="2">Belongs to the bZIP family. NFIL3 subfamily.</text>
</comment>
<dbReference type="EMBL" id="WJQU01000001">
    <property type="protein sequence ID" value="KAJ6645479.1"/>
    <property type="molecule type" value="Genomic_DNA"/>
</dbReference>
<keyword evidence="6" id="KW-0539">Nucleus</keyword>
<dbReference type="PANTHER" id="PTHR11988">
    <property type="entry name" value="THYROTROPH EMBRYONIC FACTOR RELATED"/>
    <property type="match status" value="1"/>
</dbReference>
<evidence type="ECO:0000256" key="6">
    <source>
        <dbReference type="ARBA" id="ARBA00023242"/>
    </source>
</evidence>
<evidence type="ECO:0000256" key="4">
    <source>
        <dbReference type="ARBA" id="ARBA00023125"/>
    </source>
</evidence>
<dbReference type="PANTHER" id="PTHR11988:SF55">
    <property type="entry name" value="BZIP DOMAIN-CONTAINING PROTEIN"/>
    <property type="match status" value="1"/>
</dbReference>
<evidence type="ECO:0000256" key="1">
    <source>
        <dbReference type="ARBA" id="ARBA00004123"/>
    </source>
</evidence>
<dbReference type="InterPro" id="IPR046347">
    <property type="entry name" value="bZIP_sf"/>
</dbReference>
<proteinExistence type="inferred from homology"/>
<evidence type="ECO:0000256" key="5">
    <source>
        <dbReference type="ARBA" id="ARBA00023163"/>
    </source>
</evidence>
<dbReference type="GO" id="GO:0000981">
    <property type="term" value="F:DNA-binding transcription factor activity, RNA polymerase II-specific"/>
    <property type="evidence" value="ECO:0007669"/>
    <property type="project" value="TreeGrafter"/>
</dbReference>
<gene>
    <name evidence="8" type="primary">DBP</name>
    <name evidence="8" type="ORF">Bhyg_00685</name>
</gene>
<dbReference type="GO" id="GO:0005634">
    <property type="term" value="C:nucleus"/>
    <property type="evidence" value="ECO:0007669"/>
    <property type="project" value="UniProtKB-SubCell"/>
</dbReference>
<reference evidence="8" key="1">
    <citation type="submission" date="2022-07" db="EMBL/GenBank/DDBJ databases">
        <authorList>
            <person name="Trinca V."/>
            <person name="Uliana J.V.C."/>
            <person name="Torres T.T."/>
            <person name="Ward R.J."/>
            <person name="Monesi N."/>
        </authorList>
    </citation>
    <scope>NUCLEOTIDE SEQUENCE</scope>
    <source>
        <strain evidence="8">HSMRA1968</strain>
        <tissue evidence="8">Whole embryos</tissue>
    </source>
</reference>
<evidence type="ECO:0000256" key="2">
    <source>
        <dbReference type="ARBA" id="ARBA00006079"/>
    </source>
</evidence>